<keyword evidence="3" id="KW-0732">Signal</keyword>
<dbReference type="SUPFAM" id="SSF90112">
    <property type="entry name" value="Neurotransmitter-gated ion-channel transmembrane pore"/>
    <property type="match status" value="1"/>
</dbReference>
<dbReference type="InterPro" id="IPR036734">
    <property type="entry name" value="Neur_chan_lig-bd_sf"/>
</dbReference>
<protein>
    <submittedName>
        <fullName evidence="4">Ligand-gated ion-channel protein</fullName>
    </submittedName>
</protein>
<feature type="chain" id="PRO_5043365732" evidence="3">
    <location>
        <begin position="30"/>
        <end position="423"/>
    </location>
</feature>
<evidence type="ECO:0000313" key="4">
    <source>
        <dbReference type="EMBL" id="WZN60470.1"/>
    </source>
</evidence>
<keyword evidence="2" id="KW-0472">Membrane</keyword>
<keyword evidence="5" id="KW-1185">Reference proteome</keyword>
<dbReference type="GO" id="GO:0005230">
    <property type="term" value="F:extracellular ligand-gated monoatomic ion channel activity"/>
    <property type="evidence" value="ECO:0007669"/>
    <property type="project" value="InterPro"/>
</dbReference>
<sequence>MKRGIGRGAVGSVRLVALLALLAARSCLAGVPFTPSNGFQAQPFTGQGGKPSDPPSIVVSALLQQLLDVDDKSYRASFVLVIGLRWKDPEAEASVIQATDRFRNSTEAECVRPCASDFTLSKRKDQGYTTRVSCCDDLWLPTVRMLNMYALPPARQQPYEITVDNDTVTWGVTVSGEIYTPFNVAKFPFDSQDLKLQFEYSKQDYIKEFLPGPTTTRSTRKGAGDIVYGWHVDDVVVVPDNVTYMALFGANETAGLLAVGASKMDKDSEFTSFDIIIHVHRLHSFYMMALFAPMFLLVILSFATYTMPLDMMAVRISFTVTLFLSLTAMQFRFNDLLPHSSYPTAASKVVLISYCCVAVCIPVTICVYYLMLRANNGINDIKDSFLAREGKKVYKQAKIVNATAAVLVFVTVVISMVLIMLGL</sequence>
<feature type="transmembrane region" description="Helical" evidence="2">
    <location>
        <begin position="399"/>
        <end position="421"/>
    </location>
</feature>
<feature type="transmembrane region" description="Helical" evidence="2">
    <location>
        <begin position="351"/>
        <end position="372"/>
    </location>
</feature>
<dbReference type="GO" id="GO:0004888">
    <property type="term" value="F:transmembrane signaling receptor activity"/>
    <property type="evidence" value="ECO:0007669"/>
    <property type="project" value="InterPro"/>
</dbReference>
<dbReference type="Proteomes" id="UP001472866">
    <property type="component" value="Chromosome 03"/>
</dbReference>
<reference evidence="4 5" key="1">
    <citation type="submission" date="2024-03" db="EMBL/GenBank/DDBJ databases">
        <title>Complete genome sequence of the green alga Chloropicon roscoffensis RCC1871.</title>
        <authorList>
            <person name="Lemieux C."/>
            <person name="Pombert J.-F."/>
            <person name="Otis C."/>
            <person name="Turmel M."/>
        </authorList>
    </citation>
    <scope>NUCLEOTIDE SEQUENCE [LARGE SCALE GENOMIC DNA]</scope>
    <source>
        <strain evidence="4 5">RCC1871</strain>
    </source>
</reference>
<dbReference type="EMBL" id="CP151503">
    <property type="protein sequence ID" value="WZN60470.1"/>
    <property type="molecule type" value="Genomic_DNA"/>
</dbReference>
<dbReference type="InterPro" id="IPR038050">
    <property type="entry name" value="Neuro_actylchol_rec"/>
</dbReference>
<dbReference type="SUPFAM" id="SSF63712">
    <property type="entry name" value="Nicotinic receptor ligand binding domain-like"/>
    <property type="match status" value="1"/>
</dbReference>
<feature type="transmembrane region" description="Helical" evidence="2">
    <location>
        <begin position="285"/>
        <end position="305"/>
    </location>
</feature>
<evidence type="ECO:0000256" key="3">
    <source>
        <dbReference type="SAM" id="SignalP"/>
    </source>
</evidence>
<dbReference type="Gene3D" id="2.70.170.10">
    <property type="entry name" value="Neurotransmitter-gated ion-channel ligand-binding domain"/>
    <property type="match status" value="1"/>
</dbReference>
<organism evidence="4 5">
    <name type="scientific">Chloropicon roscoffensis</name>
    <dbReference type="NCBI Taxonomy" id="1461544"/>
    <lineage>
        <taxon>Eukaryota</taxon>
        <taxon>Viridiplantae</taxon>
        <taxon>Chlorophyta</taxon>
        <taxon>Chloropicophyceae</taxon>
        <taxon>Chloropicales</taxon>
        <taxon>Chloropicaceae</taxon>
        <taxon>Chloropicon</taxon>
    </lineage>
</organism>
<keyword evidence="2" id="KW-1133">Transmembrane helix</keyword>
<evidence type="ECO:0000256" key="2">
    <source>
        <dbReference type="SAM" id="Phobius"/>
    </source>
</evidence>
<dbReference type="Gene3D" id="1.20.58.390">
    <property type="entry name" value="Neurotransmitter-gated ion-channel transmembrane domain"/>
    <property type="match status" value="1"/>
</dbReference>
<evidence type="ECO:0000313" key="5">
    <source>
        <dbReference type="Proteomes" id="UP001472866"/>
    </source>
</evidence>
<dbReference type="InterPro" id="IPR006201">
    <property type="entry name" value="Neur_channel"/>
</dbReference>
<gene>
    <name evidence="4" type="ORF">HKI87_03g20020</name>
</gene>
<feature type="signal peptide" evidence="3">
    <location>
        <begin position="1"/>
        <end position="29"/>
    </location>
</feature>
<keyword evidence="2" id="KW-0812">Transmembrane</keyword>
<name>A0AAX4P4A0_9CHLO</name>
<dbReference type="InterPro" id="IPR036719">
    <property type="entry name" value="Neuro-gated_channel_TM_sf"/>
</dbReference>
<dbReference type="AlphaFoldDB" id="A0AAX4P4A0"/>
<accession>A0AAX4P4A0</accession>
<proteinExistence type="predicted"/>
<dbReference type="PANTHER" id="PTHR18945">
    <property type="entry name" value="NEUROTRANSMITTER GATED ION CHANNEL"/>
    <property type="match status" value="1"/>
</dbReference>
<feature type="transmembrane region" description="Helical" evidence="2">
    <location>
        <begin position="312"/>
        <end position="331"/>
    </location>
</feature>
<comment type="subcellular location">
    <subcellularLocation>
        <location evidence="1">Membrane</location>
        <topology evidence="1">Multi-pass membrane protein</topology>
    </subcellularLocation>
</comment>
<dbReference type="GO" id="GO:0016020">
    <property type="term" value="C:membrane"/>
    <property type="evidence" value="ECO:0007669"/>
    <property type="project" value="UniProtKB-SubCell"/>
</dbReference>
<evidence type="ECO:0000256" key="1">
    <source>
        <dbReference type="ARBA" id="ARBA00004141"/>
    </source>
</evidence>